<dbReference type="InterPro" id="IPR045622">
    <property type="entry name" value="DUF6441"/>
</dbReference>
<comment type="caution">
    <text evidence="1">The sequence shown here is derived from an EMBL/GenBank/DDBJ whole genome shotgun (WGS) entry which is preliminary data.</text>
</comment>
<dbReference type="Proteomes" id="UP000248887">
    <property type="component" value="Unassembled WGS sequence"/>
</dbReference>
<name>A0A2W5R246_ANCNO</name>
<proteinExistence type="predicted"/>
<organism evidence="1 2">
    <name type="scientific">Ancylobacter novellus</name>
    <name type="common">Thiobacillus novellus</name>
    <dbReference type="NCBI Taxonomy" id="921"/>
    <lineage>
        <taxon>Bacteria</taxon>
        <taxon>Pseudomonadati</taxon>
        <taxon>Pseudomonadota</taxon>
        <taxon>Alphaproteobacteria</taxon>
        <taxon>Hyphomicrobiales</taxon>
        <taxon>Xanthobacteraceae</taxon>
        <taxon>Ancylobacter</taxon>
    </lineage>
</organism>
<dbReference type="EMBL" id="QFQD01000030">
    <property type="protein sequence ID" value="PZQ82709.1"/>
    <property type="molecule type" value="Genomic_DNA"/>
</dbReference>
<sequence>MVAETADAARAVTSGIGAATDGLKGDLRQQVVGAGLGQKLANTWRGDKYPGRAGVTSLRAAGFVYSNAPDIADAFNRGVPIRSPNGFFLAIPTAAAGRHGVSRVAPAINERRGKERLTPGGWERRTGIRLRFVYRRGRPSLLVADNVRLNGGGVAVKMRALKTERPGKLRKGATTTVIFILVPQVNLGKRFDVDGAASRWIGRLPDLIVRSWPETK</sequence>
<gene>
    <name evidence="1" type="ORF">DI549_10810</name>
</gene>
<evidence type="ECO:0000313" key="2">
    <source>
        <dbReference type="Proteomes" id="UP000248887"/>
    </source>
</evidence>
<dbReference type="Pfam" id="PF20039">
    <property type="entry name" value="DUF6441"/>
    <property type="match status" value="1"/>
</dbReference>
<protein>
    <submittedName>
        <fullName evidence="1">Uncharacterized protein</fullName>
    </submittedName>
</protein>
<accession>A0A2W5R246</accession>
<reference evidence="1 2" key="1">
    <citation type="submission" date="2017-08" db="EMBL/GenBank/DDBJ databases">
        <title>Infants hospitalized years apart are colonized by the same room-sourced microbial strains.</title>
        <authorList>
            <person name="Brooks B."/>
            <person name="Olm M.R."/>
            <person name="Firek B.A."/>
            <person name="Baker R."/>
            <person name="Thomas B.C."/>
            <person name="Morowitz M.J."/>
            <person name="Banfield J.F."/>
        </authorList>
    </citation>
    <scope>NUCLEOTIDE SEQUENCE [LARGE SCALE GENOMIC DNA]</scope>
    <source>
        <strain evidence="1">S2_005_001_R2_27</strain>
    </source>
</reference>
<dbReference type="AlphaFoldDB" id="A0A2W5R246"/>
<evidence type="ECO:0000313" key="1">
    <source>
        <dbReference type="EMBL" id="PZQ82709.1"/>
    </source>
</evidence>